<dbReference type="PANTHER" id="PTHR23072">
    <property type="entry name" value="PHOSPHATIDYLINOSITOL GLYCAN-RELATED"/>
    <property type="match status" value="1"/>
</dbReference>
<evidence type="ECO:0008006" key="3">
    <source>
        <dbReference type="Google" id="ProtNLM"/>
    </source>
</evidence>
<evidence type="ECO:0000313" key="1">
    <source>
        <dbReference type="EMBL" id="CAJ0959970.1"/>
    </source>
</evidence>
<accession>A0ABN9M633</accession>
<reference evidence="1" key="1">
    <citation type="submission" date="2023-07" db="EMBL/GenBank/DDBJ databases">
        <authorList>
            <person name="Stuckert A."/>
        </authorList>
    </citation>
    <scope>NUCLEOTIDE SEQUENCE</scope>
</reference>
<proteinExistence type="predicted"/>
<name>A0ABN9M633_9NEOB</name>
<feature type="non-terminal residue" evidence="1">
    <location>
        <position position="119"/>
    </location>
</feature>
<evidence type="ECO:0000313" key="2">
    <source>
        <dbReference type="Proteomes" id="UP001176940"/>
    </source>
</evidence>
<sequence>MKVGSSGWACCCLLVQVLGLALFLRGFFPVPVRSQTRKSRVSEIAAEPWAGKTSNWTQLPNPVFKKVVIILIDALRQDFVFGVKGKEHMPYTRQLIEKGSSLSFIAKAAAPTVTMPRIK</sequence>
<comment type="caution">
    <text evidence="1">The sequence shown here is derived from an EMBL/GenBank/DDBJ whole genome shotgun (WGS) entry which is preliminary data.</text>
</comment>
<protein>
    <recommendedName>
        <fullName evidence="3">GPI ethanolamine phosphate transferase 1</fullName>
    </recommendedName>
</protein>
<gene>
    <name evidence="1" type="ORF">RIMI_LOCUS17065269</name>
</gene>
<dbReference type="Proteomes" id="UP001176940">
    <property type="component" value="Unassembled WGS sequence"/>
</dbReference>
<dbReference type="InterPro" id="IPR017850">
    <property type="entry name" value="Alkaline_phosphatase_core_sf"/>
</dbReference>
<dbReference type="InterPro" id="IPR039527">
    <property type="entry name" value="PIGG/GPI7"/>
</dbReference>
<organism evidence="1 2">
    <name type="scientific">Ranitomeya imitator</name>
    <name type="common">mimic poison frog</name>
    <dbReference type="NCBI Taxonomy" id="111125"/>
    <lineage>
        <taxon>Eukaryota</taxon>
        <taxon>Metazoa</taxon>
        <taxon>Chordata</taxon>
        <taxon>Craniata</taxon>
        <taxon>Vertebrata</taxon>
        <taxon>Euteleostomi</taxon>
        <taxon>Amphibia</taxon>
        <taxon>Batrachia</taxon>
        <taxon>Anura</taxon>
        <taxon>Neobatrachia</taxon>
        <taxon>Hyloidea</taxon>
        <taxon>Dendrobatidae</taxon>
        <taxon>Dendrobatinae</taxon>
        <taxon>Ranitomeya</taxon>
    </lineage>
</organism>
<dbReference type="EMBL" id="CAUEEQ010048963">
    <property type="protein sequence ID" value="CAJ0959970.1"/>
    <property type="molecule type" value="Genomic_DNA"/>
</dbReference>
<dbReference type="SUPFAM" id="SSF53649">
    <property type="entry name" value="Alkaline phosphatase-like"/>
    <property type="match status" value="1"/>
</dbReference>
<dbReference type="Gene3D" id="3.40.720.10">
    <property type="entry name" value="Alkaline Phosphatase, subunit A"/>
    <property type="match status" value="1"/>
</dbReference>
<keyword evidence="2" id="KW-1185">Reference proteome</keyword>
<dbReference type="PANTHER" id="PTHR23072:SF0">
    <property type="entry name" value="GPI ETHANOLAMINE PHOSPHATE TRANSFERASE 2"/>
    <property type="match status" value="1"/>
</dbReference>